<dbReference type="SUPFAM" id="SSF54427">
    <property type="entry name" value="NTF2-like"/>
    <property type="match status" value="1"/>
</dbReference>
<dbReference type="AlphaFoldDB" id="A0A831LKV8"/>
<dbReference type="Pfam" id="PF13474">
    <property type="entry name" value="SnoaL_3"/>
    <property type="match status" value="1"/>
</dbReference>
<accession>A0A831LKV8</accession>
<name>A0A831LKV8_9EURY</name>
<dbReference type="Gene3D" id="3.10.450.50">
    <property type="match status" value="1"/>
</dbReference>
<sequence length="229" mass="25259">MRTRRRSAGRRRDPPGGGTKPRRLRGAAHRIRPTRSGRGRACRSRAAAASPSYPEDGLGLNANDRLDPGHPAAPQKANPFLCHSVPMFLSDKTREAVVRTMYAYATAYSQKDADAVMELMAPEIIAIGTEQDEWAEGQEQVRAGMERDFAQCDTLSIEYGDLRIAADGIIAWVAAPFEITAIAGGKMQALRGRMTVILMNTWDGWRFVQMHFSLPAADQEEGRSFPALE</sequence>
<evidence type="ECO:0000256" key="1">
    <source>
        <dbReference type="SAM" id="MobiDB-lite"/>
    </source>
</evidence>
<evidence type="ECO:0000259" key="2">
    <source>
        <dbReference type="Pfam" id="PF13474"/>
    </source>
</evidence>
<dbReference type="Proteomes" id="UP000885648">
    <property type="component" value="Unassembled WGS sequence"/>
</dbReference>
<proteinExistence type="predicted"/>
<feature type="region of interest" description="Disordered" evidence="1">
    <location>
        <begin position="1"/>
        <end position="75"/>
    </location>
</feature>
<dbReference type="InterPro" id="IPR037401">
    <property type="entry name" value="SnoaL-like"/>
</dbReference>
<feature type="domain" description="SnoaL-like" evidence="2">
    <location>
        <begin position="99"/>
        <end position="216"/>
    </location>
</feature>
<organism evidence="3">
    <name type="scientific">Methanofollis liminatans</name>
    <dbReference type="NCBI Taxonomy" id="2201"/>
    <lineage>
        <taxon>Archaea</taxon>
        <taxon>Methanobacteriati</taxon>
        <taxon>Methanobacteriota</taxon>
        <taxon>Stenosarchaea group</taxon>
        <taxon>Methanomicrobia</taxon>
        <taxon>Methanomicrobiales</taxon>
        <taxon>Methanomicrobiaceae</taxon>
        <taxon>Methanofollis</taxon>
    </lineage>
</organism>
<dbReference type="InterPro" id="IPR032710">
    <property type="entry name" value="NTF2-like_dom_sf"/>
</dbReference>
<comment type="caution">
    <text evidence="3">The sequence shown here is derived from an EMBL/GenBank/DDBJ whole genome shotgun (WGS) entry which is preliminary data.</text>
</comment>
<evidence type="ECO:0000313" key="3">
    <source>
        <dbReference type="EMBL" id="HDS63174.1"/>
    </source>
</evidence>
<feature type="compositionally biased region" description="Basic residues" evidence="1">
    <location>
        <begin position="20"/>
        <end position="43"/>
    </location>
</feature>
<gene>
    <name evidence="3" type="ORF">ENN52_03410</name>
</gene>
<dbReference type="EMBL" id="DSBY01000143">
    <property type="protein sequence ID" value="HDS63174.1"/>
    <property type="molecule type" value="Genomic_DNA"/>
</dbReference>
<reference evidence="3" key="1">
    <citation type="journal article" date="2020" name="mSystems">
        <title>Genome- and Community-Level Interaction Insights into Carbon Utilization and Element Cycling Functions of Hydrothermarchaeota in Hydrothermal Sediment.</title>
        <authorList>
            <person name="Zhou Z."/>
            <person name="Liu Y."/>
            <person name="Xu W."/>
            <person name="Pan J."/>
            <person name="Luo Z.H."/>
            <person name="Li M."/>
        </authorList>
    </citation>
    <scope>NUCLEOTIDE SEQUENCE</scope>
    <source>
        <strain evidence="3">SpSt-1183</strain>
    </source>
</reference>
<protein>
    <submittedName>
        <fullName evidence="3">DUF4440 domain-containing protein</fullName>
    </submittedName>
</protein>